<reference evidence="4 5" key="1">
    <citation type="submission" date="2025-04" db="UniProtKB">
        <authorList>
            <consortium name="RefSeq"/>
        </authorList>
    </citation>
    <scope>IDENTIFICATION</scope>
    <source>
        <strain evidence="4 5">OHB3-1</strain>
    </source>
</reference>
<dbReference type="GO" id="GO:0003714">
    <property type="term" value="F:transcription corepressor activity"/>
    <property type="evidence" value="ECO:0007669"/>
    <property type="project" value="InterPro"/>
</dbReference>
<feature type="region of interest" description="Disordered" evidence="2">
    <location>
        <begin position="13"/>
        <end position="36"/>
    </location>
</feature>
<evidence type="ECO:0000313" key="5">
    <source>
        <dbReference type="RefSeq" id="XP_022132167.1"/>
    </source>
</evidence>
<dbReference type="PANTHER" id="PTHR44376">
    <property type="entry name" value="TRANSCRIPTIONAL REGULATOR OF FILAMENTOUS GROWTH FLO8"/>
    <property type="match status" value="1"/>
</dbReference>
<keyword evidence="1" id="KW-0853">WD repeat</keyword>
<dbReference type="Proteomes" id="UP000504603">
    <property type="component" value="Unplaced"/>
</dbReference>
<dbReference type="OrthoDB" id="1704219at2759"/>
<protein>
    <submittedName>
        <fullName evidence="4 5">Transcriptional corepressor LEUNIG-like</fullName>
    </submittedName>
</protein>
<dbReference type="RefSeq" id="XP_022132166.1">
    <property type="nucleotide sequence ID" value="XM_022276474.1"/>
</dbReference>
<proteinExistence type="predicted"/>
<dbReference type="KEGG" id="mcha:111005090"/>
<dbReference type="Gene3D" id="2.130.10.10">
    <property type="entry name" value="YVTN repeat-like/Quinoprotein amine dehydrogenase"/>
    <property type="match status" value="1"/>
</dbReference>
<sequence>MDGLVEDGSFDDNVGFSSSHDGADPRDPVGHSTDDRKGITFTEVNYVRASQNKITCCHFSSDGKLLASGGHDKMAVLWYMENLELKTSLEEHASPITDVRFSPSIPLLATPSFDRRVRDILLLLCLWTSIERRMALSAPVIVTRRFGTGVSTMAAV</sequence>
<evidence type="ECO:0000313" key="3">
    <source>
        <dbReference type="Proteomes" id="UP000504603"/>
    </source>
</evidence>
<dbReference type="InterPro" id="IPR015943">
    <property type="entry name" value="WD40/YVTN_repeat-like_dom_sf"/>
</dbReference>
<dbReference type="AlphaFoldDB" id="A0A6J1BT34"/>
<feature type="compositionally biased region" description="Basic and acidic residues" evidence="2">
    <location>
        <begin position="21"/>
        <end position="36"/>
    </location>
</feature>
<keyword evidence="3" id="KW-1185">Reference proteome</keyword>
<dbReference type="RefSeq" id="XP_022132167.1">
    <property type="nucleotide sequence ID" value="XM_022276475.1"/>
</dbReference>
<accession>A0A6J1BT34</accession>
<dbReference type="InterPro" id="IPR001680">
    <property type="entry name" value="WD40_rpt"/>
</dbReference>
<dbReference type="SMART" id="SM00320">
    <property type="entry name" value="WD40"/>
    <property type="match status" value="2"/>
</dbReference>
<evidence type="ECO:0000256" key="2">
    <source>
        <dbReference type="SAM" id="MobiDB-lite"/>
    </source>
</evidence>
<dbReference type="PANTHER" id="PTHR44376:SF5">
    <property type="entry name" value="TRANSCRIPTIONAL COREPRESSOR LEUNIG ISOFORM X1"/>
    <property type="match status" value="1"/>
</dbReference>
<dbReference type="InterPro" id="IPR044716">
    <property type="entry name" value="LEUNIG-like"/>
</dbReference>
<dbReference type="PROSITE" id="PS50082">
    <property type="entry name" value="WD_REPEATS_2"/>
    <property type="match status" value="1"/>
</dbReference>
<name>A0A6J1BT34_MOMCH</name>
<dbReference type="SUPFAM" id="SSF50978">
    <property type="entry name" value="WD40 repeat-like"/>
    <property type="match status" value="1"/>
</dbReference>
<dbReference type="Pfam" id="PF00400">
    <property type="entry name" value="WD40"/>
    <property type="match status" value="2"/>
</dbReference>
<dbReference type="GeneID" id="111005090"/>
<evidence type="ECO:0000313" key="4">
    <source>
        <dbReference type="RefSeq" id="XP_022132166.1"/>
    </source>
</evidence>
<organism evidence="3 5">
    <name type="scientific">Momordica charantia</name>
    <name type="common">Bitter gourd</name>
    <name type="synonym">Balsam pear</name>
    <dbReference type="NCBI Taxonomy" id="3673"/>
    <lineage>
        <taxon>Eukaryota</taxon>
        <taxon>Viridiplantae</taxon>
        <taxon>Streptophyta</taxon>
        <taxon>Embryophyta</taxon>
        <taxon>Tracheophyta</taxon>
        <taxon>Spermatophyta</taxon>
        <taxon>Magnoliopsida</taxon>
        <taxon>eudicotyledons</taxon>
        <taxon>Gunneridae</taxon>
        <taxon>Pentapetalae</taxon>
        <taxon>rosids</taxon>
        <taxon>fabids</taxon>
        <taxon>Cucurbitales</taxon>
        <taxon>Cucurbitaceae</taxon>
        <taxon>Momordiceae</taxon>
        <taxon>Momordica</taxon>
    </lineage>
</organism>
<feature type="repeat" description="WD" evidence="1">
    <location>
        <begin position="47"/>
        <end position="88"/>
    </location>
</feature>
<dbReference type="InterPro" id="IPR036322">
    <property type="entry name" value="WD40_repeat_dom_sf"/>
</dbReference>
<evidence type="ECO:0000256" key="1">
    <source>
        <dbReference type="PROSITE-ProRule" id="PRU00221"/>
    </source>
</evidence>
<gene>
    <name evidence="4 5" type="primary">LOC111005090</name>
</gene>